<dbReference type="SUPFAM" id="SSF46894">
    <property type="entry name" value="C-terminal effector domain of the bipartite response regulators"/>
    <property type="match status" value="1"/>
</dbReference>
<keyword evidence="3 5" id="KW-0238">DNA-binding</keyword>
<dbReference type="InterPro" id="IPR027417">
    <property type="entry name" value="P-loop_NTPase"/>
</dbReference>
<dbReference type="PANTHER" id="PTHR35807:SF1">
    <property type="entry name" value="TRANSCRIPTIONAL REGULATOR REDD"/>
    <property type="match status" value="1"/>
</dbReference>
<dbReference type="Gene3D" id="1.10.10.10">
    <property type="entry name" value="Winged helix-like DNA-binding domain superfamily/Winged helix DNA-binding domain"/>
    <property type="match status" value="1"/>
</dbReference>
<dbReference type="SMART" id="SM01043">
    <property type="entry name" value="BTAD"/>
    <property type="match status" value="1"/>
</dbReference>
<keyword evidence="4" id="KW-0804">Transcription</keyword>
<evidence type="ECO:0000256" key="4">
    <source>
        <dbReference type="ARBA" id="ARBA00023163"/>
    </source>
</evidence>
<evidence type="ECO:0000256" key="3">
    <source>
        <dbReference type="ARBA" id="ARBA00023125"/>
    </source>
</evidence>
<dbReference type="InterPro" id="IPR005158">
    <property type="entry name" value="BTAD"/>
</dbReference>
<reference evidence="7 8" key="1">
    <citation type="journal article" date="2019" name="Int. J. Syst. Evol. Microbiol.">
        <title>The Global Catalogue of Microorganisms (GCM) 10K type strain sequencing project: providing services to taxonomists for standard genome sequencing and annotation.</title>
        <authorList>
            <consortium name="The Broad Institute Genomics Platform"/>
            <consortium name="The Broad Institute Genome Sequencing Center for Infectious Disease"/>
            <person name="Wu L."/>
            <person name="Ma J."/>
        </authorList>
    </citation>
    <scope>NUCLEOTIDE SEQUENCE [LARGE SCALE GENOMIC DNA]</scope>
    <source>
        <strain evidence="7 8">JCM 13929</strain>
    </source>
</reference>
<evidence type="ECO:0000313" key="7">
    <source>
        <dbReference type="EMBL" id="GAA1636366.1"/>
    </source>
</evidence>
<dbReference type="CDD" id="cd15831">
    <property type="entry name" value="BTAD"/>
    <property type="match status" value="1"/>
</dbReference>
<feature type="DNA-binding region" description="OmpR/PhoB-type" evidence="5">
    <location>
        <begin position="1"/>
        <end position="89"/>
    </location>
</feature>
<dbReference type="InterPro" id="IPR051677">
    <property type="entry name" value="AfsR-DnrI-RedD_regulator"/>
</dbReference>
<feature type="domain" description="OmpR/PhoB-type" evidence="6">
    <location>
        <begin position="1"/>
        <end position="89"/>
    </location>
</feature>
<dbReference type="InterPro" id="IPR019734">
    <property type="entry name" value="TPR_rpt"/>
</dbReference>
<evidence type="ECO:0000259" key="6">
    <source>
        <dbReference type="PROSITE" id="PS51755"/>
    </source>
</evidence>
<protein>
    <submittedName>
        <fullName evidence="7">BTAD domain-containing putative transcriptional regulator</fullName>
    </submittedName>
</protein>
<evidence type="ECO:0000256" key="2">
    <source>
        <dbReference type="ARBA" id="ARBA00023015"/>
    </source>
</evidence>
<comment type="caution">
    <text evidence="7">The sequence shown here is derived from an EMBL/GenBank/DDBJ whole genome shotgun (WGS) entry which is preliminary data.</text>
</comment>
<evidence type="ECO:0000256" key="1">
    <source>
        <dbReference type="ARBA" id="ARBA00005820"/>
    </source>
</evidence>
<dbReference type="InterPro" id="IPR016032">
    <property type="entry name" value="Sig_transdc_resp-reg_C-effctor"/>
</dbReference>
<dbReference type="SUPFAM" id="SSF48452">
    <property type="entry name" value="TPR-like"/>
    <property type="match status" value="3"/>
</dbReference>
<dbReference type="PRINTS" id="PR00364">
    <property type="entry name" value="DISEASERSIST"/>
</dbReference>
<name>A0ABN2FAP2_9ACTN</name>
<dbReference type="SMART" id="SM00382">
    <property type="entry name" value="AAA"/>
    <property type="match status" value="1"/>
</dbReference>
<dbReference type="Pfam" id="PF03704">
    <property type="entry name" value="BTAD"/>
    <property type="match status" value="1"/>
</dbReference>
<sequence>MEFAVLGPLRVHGPDGPVHLSAKQRAVLATLLMHPRVVVSTERLIAAVWDDPPRSAVANLQTYLSQLRHALRGTSLRLRTESSGYVCELPPGQLDLLAFEEAVRRARKARETGERQAAERAYGEAVALWQGGPAEDARLGGVMAARIAELEEQLVLARSEWIDVRLELGRDDLVAELRTVVAAHPLRERSWAQLMLALHRSGRRSEALDAFREARTLLAGELGIEPGPELTELHAALLAGDPALSVRPGAAAFLGPSCQLPADTSDFVGRRAELEVLLTAARARRDRGSPPIVVVSGLPGVGKTTLTVHAAHRLRADYPDGQVFLRLGRDAAGPRRPADLLSELLRSLGVDGTLIPEHLEERARLLRQRVADLAVLIVLDDAQDETQVRHLLPGTARCCVLVTSRSRLPVLEGATRLPLDLPGEDDARQLLERIAGGTGFAARWRQAAPRGAAAGTAELDILRACGMLPLAIRVAGARLAIRPAWPVREFAGRLADRRLDELVVGGPDVRGTFGGSYAALPEPARRAFRLIGLADLGSIAEWSAAALLGRSALEADVALETLVAAGMLDSREIDEAGQPRYRLHDLLRVYAEERALAEDSPEEQRAALGRHVLECLRRIRAATSDLPIPTAPPYPLEEAGQAGPPVEGAGIGWLAAERRTLVHSVSAAIELGLVAEAAELAHHLSAYLSLEGFLDDVERTQRAVIAAARDERTALRAELLLAGVPLSRGAFGAAGAHFSRLYDGFERIGDRHGAAYALINRAACHHGAGLLHEALDDAHRAIRLLEELGDAGGLDYAWTWPIWIHMERGQYAEARRLCQDRLAVAGDDRRVRGDLLRALGTACYLSGEAAEAVRYYRESLLISEVIGHRVATGKVLRRLGEALGALGRFDEAVDALDGARSLFRESGDGLGEALATYALGEVRLRQGRAEEAVVLLGGAHERLGPDGPPVWRARVLRELGRAHAGLGERERAEAVWREALRLFEHGPEAVQVSAYLAGPA</sequence>
<keyword evidence="8" id="KW-1185">Reference proteome</keyword>
<dbReference type="Gene3D" id="1.25.40.10">
    <property type="entry name" value="Tetratricopeptide repeat domain"/>
    <property type="match status" value="2"/>
</dbReference>
<dbReference type="Pfam" id="PF13191">
    <property type="entry name" value="AAA_16"/>
    <property type="match status" value="1"/>
</dbReference>
<dbReference type="PANTHER" id="PTHR35807">
    <property type="entry name" value="TRANSCRIPTIONAL REGULATOR REDD-RELATED"/>
    <property type="match status" value="1"/>
</dbReference>
<dbReference type="SMART" id="SM00028">
    <property type="entry name" value="TPR"/>
    <property type="match status" value="5"/>
</dbReference>
<dbReference type="PROSITE" id="PS51755">
    <property type="entry name" value="OMPR_PHOB"/>
    <property type="match status" value="1"/>
</dbReference>
<dbReference type="Proteomes" id="UP001500064">
    <property type="component" value="Unassembled WGS sequence"/>
</dbReference>
<organism evidence="7 8">
    <name type="scientific">Nonomuraea maheshkhaliensis</name>
    <dbReference type="NCBI Taxonomy" id="419590"/>
    <lineage>
        <taxon>Bacteria</taxon>
        <taxon>Bacillati</taxon>
        <taxon>Actinomycetota</taxon>
        <taxon>Actinomycetes</taxon>
        <taxon>Streptosporangiales</taxon>
        <taxon>Streptosporangiaceae</taxon>
        <taxon>Nonomuraea</taxon>
    </lineage>
</organism>
<accession>A0ABN2FAP2</accession>
<dbReference type="Gene3D" id="3.40.50.300">
    <property type="entry name" value="P-loop containing nucleotide triphosphate hydrolases"/>
    <property type="match status" value="1"/>
</dbReference>
<dbReference type="RefSeq" id="WP_346106224.1">
    <property type="nucleotide sequence ID" value="NZ_BAAAMU010000023.1"/>
</dbReference>
<dbReference type="InterPro" id="IPR001867">
    <property type="entry name" value="OmpR/PhoB-type_DNA-bd"/>
</dbReference>
<dbReference type="Pfam" id="PF13424">
    <property type="entry name" value="TPR_12"/>
    <property type="match status" value="1"/>
</dbReference>
<dbReference type="EMBL" id="BAAAMU010000023">
    <property type="protein sequence ID" value="GAA1636366.1"/>
    <property type="molecule type" value="Genomic_DNA"/>
</dbReference>
<dbReference type="InterPro" id="IPR041664">
    <property type="entry name" value="AAA_16"/>
</dbReference>
<keyword evidence="2" id="KW-0805">Transcription regulation</keyword>
<dbReference type="Pfam" id="PF00486">
    <property type="entry name" value="Trans_reg_C"/>
    <property type="match status" value="1"/>
</dbReference>
<evidence type="ECO:0000256" key="5">
    <source>
        <dbReference type="PROSITE-ProRule" id="PRU01091"/>
    </source>
</evidence>
<dbReference type="SUPFAM" id="SSF52540">
    <property type="entry name" value="P-loop containing nucleoside triphosphate hydrolases"/>
    <property type="match status" value="1"/>
</dbReference>
<proteinExistence type="inferred from homology"/>
<gene>
    <name evidence="7" type="ORF">GCM10009733_036910</name>
</gene>
<dbReference type="InterPro" id="IPR036388">
    <property type="entry name" value="WH-like_DNA-bd_sf"/>
</dbReference>
<dbReference type="InterPro" id="IPR011990">
    <property type="entry name" value="TPR-like_helical_dom_sf"/>
</dbReference>
<dbReference type="InterPro" id="IPR003593">
    <property type="entry name" value="AAA+_ATPase"/>
</dbReference>
<comment type="similarity">
    <text evidence="1">Belongs to the AfsR/DnrI/RedD regulatory family.</text>
</comment>
<dbReference type="SMART" id="SM00862">
    <property type="entry name" value="Trans_reg_C"/>
    <property type="match status" value="1"/>
</dbReference>
<evidence type="ECO:0000313" key="8">
    <source>
        <dbReference type="Proteomes" id="UP001500064"/>
    </source>
</evidence>